<organism evidence="5 6">
    <name type="scientific">Periconia digitata</name>
    <dbReference type="NCBI Taxonomy" id="1303443"/>
    <lineage>
        <taxon>Eukaryota</taxon>
        <taxon>Fungi</taxon>
        <taxon>Dikarya</taxon>
        <taxon>Ascomycota</taxon>
        <taxon>Pezizomycotina</taxon>
        <taxon>Dothideomycetes</taxon>
        <taxon>Pleosporomycetidae</taxon>
        <taxon>Pleosporales</taxon>
        <taxon>Massarineae</taxon>
        <taxon>Periconiaceae</taxon>
        <taxon>Periconia</taxon>
    </lineage>
</organism>
<name>A0A9W4U6T8_9PLEO</name>
<dbReference type="InterPro" id="IPR002110">
    <property type="entry name" value="Ankyrin_rpt"/>
</dbReference>
<comment type="caution">
    <text evidence="5">The sequence shown here is derived from an EMBL/GenBank/DDBJ whole genome shotgun (WGS) entry which is preliminary data.</text>
</comment>
<feature type="repeat" description="ANK" evidence="3">
    <location>
        <begin position="714"/>
        <end position="743"/>
    </location>
</feature>
<gene>
    <name evidence="5" type="ORF">PDIGIT_LOCUS2256</name>
</gene>
<dbReference type="Gene3D" id="1.25.40.20">
    <property type="entry name" value="Ankyrin repeat-containing domain"/>
    <property type="match status" value="3"/>
</dbReference>
<dbReference type="PROSITE" id="PS50088">
    <property type="entry name" value="ANK_REPEAT"/>
    <property type="match status" value="3"/>
</dbReference>
<dbReference type="PROSITE" id="PS00108">
    <property type="entry name" value="PROTEIN_KINASE_ST"/>
    <property type="match status" value="1"/>
</dbReference>
<dbReference type="GO" id="GO:0005524">
    <property type="term" value="F:ATP binding"/>
    <property type="evidence" value="ECO:0007669"/>
    <property type="project" value="InterPro"/>
</dbReference>
<protein>
    <recommendedName>
        <fullName evidence="4">Protein kinase domain-containing protein</fullName>
    </recommendedName>
</protein>
<dbReference type="SUPFAM" id="SSF56112">
    <property type="entry name" value="Protein kinase-like (PK-like)"/>
    <property type="match status" value="1"/>
</dbReference>
<reference evidence="5" key="1">
    <citation type="submission" date="2023-01" db="EMBL/GenBank/DDBJ databases">
        <authorList>
            <person name="Van Ghelder C."/>
            <person name="Rancurel C."/>
        </authorList>
    </citation>
    <scope>NUCLEOTIDE SEQUENCE</scope>
    <source>
        <strain evidence="5">CNCM I-4278</strain>
    </source>
</reference>
<keyword evidence="2 3" id="KW-0040">ANK repeat</keyword>
<dbReference type="SUPFAM" id="SSF48403">
    <property type="entry name" value="Ankyrin repeat"/>
    <property type="match status" value="2"/>
</dbReference>
<dbReference type="Pfam" id="PF12796">
    <property type="entry name" value="Ank_2"/>
    <property type="match status" value="1"/>
</dbReference>
<sequence length="1223" mass="138154">MKFSWFASSTEDTEPTESPVLVDVKGLSPDDYITTLPKFMAFAARLGLGGPEALHTYNLDSNLYQKINEGAQFHVYRRTEWHESGGQVLFGGYTRNLHKVYKRISRALYRTESKDSLRDLRLEIQVLAQDVVRAHPNIADLVGWGYDYPRQMCEERRTASDRYPFNQSIPVLIIGEAYCSLDIFFTTPVFKQSEVSSWATRCHLALGIAAGLECLREIGVLHNDLKPENILVCRQDDPEMPFVSKLNDFGLSATSVDGFRSYGRTIGWKPPESSDYDEQKHGTCSREALFKSESYVYGLVVLYIICEGQEPLQEYQASNSRPYPQWRRDRWAREKETVDLIKRQTKFSDTDMEQARSCYHTVENNFLLDMPLDRKNVSPRLLLGDSLHYQHWFSYYERHRLAIAGNLPFVTWDNFYTGLSFYRSLNPRILEDLKAYSPSDFSGDLLFSMAMGSLATRMLKDHAYIRDLITMSVRTSSPSLIGMGVASNVSAAIPGQEDPWKPGEMKEYLRKAVASGSRVVVRELQSMSSELVQEAQSEFRSTGGYNHESWFVQEYADMSVDIELQLLAAQKDWHTQDIPPLMDEMRKRRNGLLHIASMLGSANLIRILVGSGHDINALNFAGETPLYKACSAGQFDSAVTLMDLGADATILAGPLKVSCLHWVFAFSDHQIEPITRRLLAKGLIIDARVLPTRETNEHDWVQSRHFPFHWPIGTPLHWAAHAESSIAVDALLRCGAQVDELDMVNDERAQTALAMAVFRGSVDMALHLVQRGASAARIDGRGSSMLHLLVVNQTLYNTLIPVPKVMFQWCLQGSYENVLRDTRKLVKMITDAGININFNRRVYKTDEWCTPLQDAINNKDAVGVLVLLEAGADPNVIEKYSGQLPLHAWASTNIRYLAYPAAYLAALELLVTGTRDWKARDLDGETCIQSALPGVDAPNEADFQVWKRKLKLLLRHAEKPCIDDRDKRGKTLLLHAVCYRNIPCWSPLGAVEYLRSLGADITATDENGSNFLWHISRRNDLREEVIITATDLWLDLFPDVDNATLLNESRNKKTGETYLVHISENGLAKCVRSALKHGANTNLTNSQGLTALDNAVVAGNRSRLNAMTQFHKHFDKMPSASEEYHEDIFQDQIYDGGSGEGYLDRDASRSDNQKRYFALPEIRDLLISAGGKTGKQLGTAKYAPDVKTSEEDSLEAIGVWDGFRRNDQPYFEIWRASYDLDDD</sequence>
<dbReference type="Proteomes" id="UP001152607">
    <property type="component" value="Unassembled WGS sequence"/>
</dbReference>
<dbReference type="EMBL" id="CAOQHR010000001">
    <property type="protein sequence ID" value="CAI6284765.1"/>
    <property type="molecule type" value="Genomic_DNA"/>
</dbReference>
<keyword evidence="6" id="KW-1185">Reference proteome</keyword>
<proteinExistence type="predicted"/>
<dbReference type="SMART" id="SM00220">
    <property type="entry name" value="S_TKc"/>
    <property type="match status" value="1"/>
</dbReference>
<dbReference type="PROSITE" id="PS50297">
    <property type="entry name" value="ANK_REP_REGION"/>
    <property type="match status" value="1"/>
</dbReference>
<dbReference type="InterPro" id="IPR008271">
    <property type="entry name" value="Ser/Thr_kinase_AS"/>
</dbReference>
<dbReference type="AlphaFoldDB" id="A0A9W4U6T8"/>
<evidence type="ECO:0000313" key="6">
    <source>
        <dbReference type="Proteomes" id="UP001152607"/>
    </source>
</evidence>
<feature type="repeat" description="ANK" evidence="3">
    <location>
        <begin position="621"/>
        <end position="653"/>
    </location>
</feature>
<dbReference type="OrthoDB" id="3918771at2759"/>
<dbReference type="PROSITE" id="PS50011">
    <property type="entry name" value="PROTEIN_KINASE_DOM"/>
    <property type="match status" value="1"/>
</dbReference>
<dbReference type="PANTHER" id="PTHR24198:SF165">
    <property type="entry name" value="ANKYRIN REPEAT-CONTAINING PROTEIN-RELATED"/>
    <property type="match status" value="1"/>
</dbReference>
<feature type="domain" description="Protein kinase" evidence="4">
    <location>
        <begin position="61"/>
        <end position="367"/>
    </location>
</feature>
<dbReference type="InterPro" id="IPR036770">
    <property type="entry name" value="Ankyrin_rpt-contain_sf"/>
</dbReference>
<dbReference type="Pfam" id="PF00069">
    <property type="entry name" value="Pkinase"/>
    <property type="match status" value="1"/>
</dbReference>
<accession>A0A9W4U6T8</accession>
<evidence type="ECO:0000313" key="5">
    <source>
        <dbReference type="EMBL" id="CAI6284765.1"/>
    </source>
</evidence>
<evidence type="ECO:0000259" key="4">
    <source>
        <dbReference type="PROSITE" id="PS50011"/>
    </source>
</evidence>
<feature type="repeat" description="ANK" evidence="3">
    <location>
        <begin position="588"/>
        <end position="620"/>
    </location>
</feature>
<evidence type="ECO:0000256" key="3">
    <source>
        <dbReference type="PROSITE-ProRule" id="PRU00023"/>
    </source>
</evidence>
<keyword evidence="1" id="KW-0677">Repeat</keyword>
<dbReference type="Pfam" id="PF00023">
    <property type="entry name" value="Ank"/>
    <property type="match status" value="1"/>
</dbReference>
<dbReference type="SMART" id="SM00248">
    <property type="entry name" value="ANK"/>
    <property type="match status" value="8"/>
</dbReference>
<evidence type="ECO:0000256" key="2">
    <source>
        <dbReference type="ARBA" id="ARBA00023043"/>
    </source>
</evidence>
<dbReference type="InterPro" id="IPR011009">
    <property type="entry name" value="Kinase-like_dom_sf"/>
</dbReference>
<dbReference type="PANTHER" id="PTHR24198">
    <property type="entry name" value="ANKYRIN REPEAT AND PROTEIN KINASE DOMAIN-CONTAINING PROTEIN"/>
    <property type="match status" value="1"/>
</dbReference>
<dbReference type="InterPro" id="IPR000719">
    <property type="entry name" value="Prot_kinase_dom"/>
</dbReference>
<dbReference type="GO" id="GO:0004672">
    <property type="term" value="F:protein kinase activity"/>
    <property type="evidence" value="ECO:0007669"/>
    <property type="project" value="InterPro"/>
</dbReference>
<dbReference type="Gene3D" id="1.10.510.10">
    <property type="entry name" value="Transferase(Phosphotransferase) domain 1"/>
    <property type="match status" value="1"/>
</dbReference>
<evidence type="ECO:0000256" key="1">
    <source>
        <dbReference type="ARBA" id="ARBA00022737"/>
    </source>
</evidence>